<keyword evidence="3" id="KW-0479">Metal-binding</keyword>
<evidence type="ECO:0000313" key="14">
    <source>
        <dbReference type="WBParaSite" id="DME_0000477901-mRNA-1"/>
    </source>
</evidence>
<dbReference type="GO" id="GO:0005737">
    <property type="term" value="C:cytoplasm"/>
    <property type="evidence" value="ECO:0007669"/>
    <property type="project" value="UniProtKB-SubCell"/>
</dbReference>
<gene>
    <name evidence="11" type="ORF">DME_LOCUS8662</name>
</gene>
<keyword evidence="7 8" id="KW-0694">RNA-binding</keyword>
<evidence type="ECO:0000256" key="1">
    <source>
        <dbReference type="ARBA" id="ARBA00004496"/>
    </source>
</evidence>
<dbReference type="InterPro" id="IPR038129">
    <property type="entry name" value="Nanos_sf"/>
</dbReference>
<keyword evidence="5" id="KW-0862">Zinc</keyword>
<comment type="subcellular location">
    <subcellularLocation>
        <location evidence="1">Cytoplasm</location>
    </subcellularLocation>
</comment>
<evidence type="ECO:0000256" key="6">
    <source>
        <dbReference type="ARBA" id="ARBA00022845"/>
    </source>
</evidence>
<dbReference type="Proteomes" id="UP000274756">
    <property type="component" value="Unassembled WGS sequence"/>
</dbReference>
<feature type="domain" description="Nanos-type" evidence="10">
    <location>
        <begin position="364"/>
        <end position="419"/>
    </location>
</feature>
<evidence type="ECO:0000256" key="9">
    <source>
        <dbReference type="SAM" id="MobiDB-lite"/>
    </source>
</evidence>
<dbReference type="PANTHER" id="PTHR12887">
    <property type="entry name" value="NANOS PROTEIN"/>
    <property type="match status" value="1"/>
</dbReference>
<proteinExistence type="inferred from homology"/>
<dbReference type="Gene3D" id="4.10.60.30">
    <property type="entry name" value="Nanos, RNA-binding domain"/>
    <property type="match status" value="1"/>
</dbReference>
<feature type="region of interest" description="Disordered" evidence="9">
    <location>
        <begin position="274"/>
        <end position="301"/>
    </location>
</feature>
<dbReference type="AlphaFoldDB" id="A0A0N4UC13"/>
<evidence type="ECO:0000256" key="5">
    <source>
        <dbReference type="ARBA" id="ARBA00022833"/>
    </source>
</evidence>
<keyword evidence="4 8" id="KW-0863">Zinc-finger</keyword>
<accession>A0A0N4UC13</accession>
<evidence type="ECO:0000256" key="4">
    <source>
        <dbReference type="ARBA" id="ARBA00022771"/>
    </source>
</evidence>
<dbReference type="InterPro" id="IPR008705">
    <property type="entry name" value="Nanos/Xcar2"/>
</dbReference>
<comment type="similarity">
    <text evidence="8">Belongs to the nanos family.</text>
</comment>
<reference evidence="11 13" key="2">
    <citation type="submission" date="2018-11" db="EMBL/GenBank/DDBJ databases">
        <authorList>
            <consortium name="Pathogen Informatics"/>
        </authorList>
    </citation>
    <scope>NUCLEOTIDE SEQUENCE [LARGE SCALE GENOMIC DNA]</scope>
</reference>
<dbReference type="GO" id="GO:0008270">
    <property type="term" value="F:zinc ion binding"/>
    <property type="evidence" value="ECO:0007669"/>
    <property type="project" value="UniProtKB-KW"/>
</dbReference>
<dbReference type="InterPro" id="IPR024161">
    <property type="entry name" value="Znf_nanos-typ"/>
</dbReference>
<dbReference type="PROSITE" id="PS51522">
    <property type="entry name" value="ZF_NANOS"/>
    <property type="match status" value="1"/>
</dbReference>
<sequence length="436" mass="49353">MNHTNDKSVSNTVQQKSQQDIPSDLIVTSTNQTILIPQFQKNGITYFGEAAIEKQREQEMDRCMSAPFVSMQPTLNGNEPNYHFPPIASNISQNVSLMPKNSPRFCTEIDYNPRITSQITSSSHNNQALYPSSAEIPPPLSLFPMFEPCTINETIRMPCNNSSNSYFSTSAIPHQYDASCMQNRTNLISLTSTPPNDPLIRKKQPILLARKNAPDVQNLENNFVSCMPSNDPFKPEQEPTSLIDTNCSYTLDGSVFPPPLEFPLSANVVIPDEPAINKSSDDKGQNQTSATISSMNHEEQSIENAQEKLVNSMRKLNVQRCNSYKRIRFNSENLTVKYGNMNRQNTSKCECGNDMVQRHFNIVECAYCRHLNMPPEIYKSHSMRNSQNGKTICPNLRRFTCTICKKTGDEAHSPYFCPERSIILLAHKFKKLKYVL</sequence>
<evidence type="ECO:0000259" key="10">
    <source>
        <dbReference type="PROSITE" id="PS51522"/>
    </source>
</evidence>
<evidence type="ECO:0000256" key="8">
    <source>
        <dbReference type="PROSITE-ProRule" id="PRU00855"/>
    </source>
</evidence>
<evidence type="ECO:0000313" key="12">
    <source>
        <dbReference type="Proteomes" id="UP000038040"/>
    </source>
</evidence>
<organism evidence="12 14">
    <name type="scientific">Dracunculus medinensis</name>
    <name type="common">Guinea worm</name>
    <dbReference type="NCBI Taxonomy" id="318479"/>
    <lineage>
        <taxon>Eukaryota</taxon>
        <taxon>Metazoa</taxon>
        <taxon>Ecdysozoa</taxon>
        <taxon>Nematoda</taxon>
        <taxon>Chromadorea</taxon>
        <taxon>Rhabditida</taxon>
        <taxon>Spirurina</taxon>
        <taxon>Dracunculoidea</taxon>
        <taxon>Dracunculidae</taxon>
        <taxon>Dracunculus</taxon>
    </lineage>
</organism>
<evidence type="ECO:0000313" key="11">
    <source>
        <dbReference type="EMBL" id="VDN58689.1"/>
    </source>
</evidence>
<dbReference type="GO" id="GO:0003723">
    <property type="term" value="F:RNA binding"/>
    <property type="evidence" value="ECO:0007669"/>
    <property type="project" value="UniProtKB-UniRule"/>
</dbReference>
<evidence type="ECO:0000313" key="13">
    <source>
        <dbReference type="Proteomes" id="UP000274756"/>
    </source>
</evidence>
<protein>
    <submittedName>
        <fullName evidence="14">Nanos-type domain-containing protein</fullName>
    </submittedName>
</protein>
<dbReference type="GO" id="GO:0006417">
    <property type="term" value="P:regulation of translation"/>
    <property type="evidence" value="ECO:0007669"/>
    <property type="project" value="UniProtKB-UniRule"/>
</dbReference>
<dbReference type="EMBL" id="UYYG01001170">
    <property type="protein sequence ID" value="VDN58689.1"/>
    <property type="molecule type" value="Genomic_DNA"/>
</dbReference>
<dbReference type="Pfam" id="PF05741">
    <property type="entry name" value="zf-nanos"/>
    <property type="match status" value="1"/>
</dbReference>
<keyword evidence="13" id="KW-1185">Reference proteome</keyword>
<keyword evidence="6 8" id="KW-0810">Translation regulation</keyword>
<dbReference type="WBParaSite" id="DME_0000477901-mRNA-1">
    <property type="protein sequence ID" value="DME_0000477901-mRNA-1"/>
    <property type="gene ID" value="DME_0000477901"/>
</dbReference>
<dbReference type="OrthoDB" id="5870823at2759"/>
<dbReference type="Proteomes" id="UP000038040">
    <property type="component" value="Unplaced"/>
</dbReference>
<feature type="compositionally biased region" description="Polar residues" evidence="9">
    <location>
        <begin position="285"/>
        <end position="295"/>
    </location>
</feature>
<evidence type="ECO:0000256" key="7">
    <source>
        <dbReference type="ARBA" id="ARBA00022884"/>
    </source>
</evidence>
<feature type="region of interest" description="Disordered" evidence="9">
    <location>
        <begin position="1"/>
        <end position="20"/>
    </location>
</feature>
<dbReference type="STRING" id="318479.A0A0N4UC13"/>
<feature type="compositionally biased region" description="Polar residues" evidence="9">
    <location>
        <begin position="7"/>
        <end position="20"/>
    </location>
</feature>
<evidence type="ECO:0000256" key="3">
    <source>
        <dbReference type="ARBA" id="ARBA00022723"/>
    </source>
</evidence>
<evidence type="ECO:0000256" key="2">
    <source>
        <dbReference type="ARBA" id="ARBA00022490"/>
    </source>
</evidence>
<keyword evidence="2" id="KW-0963">Cytoplasm</keyword>
<reference evidence="14" key="1">
    <citation type="submission" date="2017-02" db="UniProtKB">
        <authorList>
            <consortium name="WormBaseParasite"/>
        </authorList>
    </citation>
    <scope>IDENTIFICATION</scope>
</reference>
<name>A0A0N4UC13_DRAME</name>